<evidence type="ECO:0000256" key="15">
    <source>
        <dbReference type="SAM" id="MobiDB-lite"/>
    </source>
</evidence>
<dbReference type="FunFam" id="2.40.30.10:FF:000032">
    <property type="entry name" value="NADH-cytochrome b5 reductase"/>
    <property type="match status" value="1"/>
</dbReference>
<keyword evidence="8 13" id="KW-0274">FAD</keyword>
<feature type="compositionally biased region" description="Acidic residues" evidence="15">
    <location>
        <begin position="565"/>
        <end position="574"/>
    </location>
</feature>
<dbReference type="InterPro" id="IPR001834">
    <property type="entry name" value="CBR-like"/>
</dbReference>
<feature type="binding site" evidence="13">
    <location>
        <position position="154"/>
    </location>
    <ligand>
        <name>FAD</name>
        <dbReference type="ChEBI" id="CHEBI:57692"/>
    </ligand>
</feature>
<dbReference type="SUPFAM" id="SSF52343">
    <property type="entry name" value="Ferredoxin reductase-like, C-terminal NADP-linked domain"/>
    <property type="match status" value="1"/>
</dbReference>
<feature type="domain" description="C3H1-type" evidence="16">
    <location>
        <begin position="377"/>
        <end position="404"/>
    </location>
</feature>
<evidence type="ECO:0000256" key="3">
    <source>
        <dbReference type="ARBA" id="ARBA00006105"/>
    </source>
</evidence>
<feature type="domain" description="C3H1-type" evidence="16">
    <location>
        <begin position="333"/>
        <end position="359"/>
    </location>
</feature>
<feature type="region of interest" description="Disordered" evidence="15">
    <location>
        <begin position="476"/>
        <end position="496"/>
    </location>
</feature>
<dbReference type="CDD" id="cd06183">
    <property type="entry name" value="cyt_b5_reduct_like"/>
    <property type="match status" value="1"/>
</dbReference>
<evidence type="ECO:0000256" key="14">
    <source>
        <dbReference type="PROSITE-ProRule" id="PRU00723"/>
    </source>
</evidence>
<feature type="binding site" evidence="13">
    <location>
        <position position="156"/>
    </location>
    <ligand>
        <name>FAD</name>
        <dbReference type="ChEBI" id="CHEBI:57692"/>
    </ligand>
</feature>
<evidence type="ECO:0000256" key="11">
    <source>
        <dbReference type="ARBA" id="ARBA00023027"/>
    </source>
</evidence>
<dbReference type="Pfam" id="PF00642">
    <property type="entry name" value="zf-CCCH"/>
    <property type="match status" value="1"/>
</dbReference>
<dbReference type="PANTHER" id="PTHR19370">
    <property type="entry name" value="NADH-CYTOCHROME B5 REDUCTASE"/>
    <property type="match status" value="1"/>
</dbReference>
<dbReference type="InterPro" id="IPR039261">
    <property type="entry name" value="FNR_nucleotide-bd"/>
</dbReference>
<dbReference type="Proteomes" id="UP000290289">
    <property type="component" value="Chromosome 15"/>
</dbReference>
<evidence type="ECO:0000256" key="1">
    <source>
        <dbReference type="ARBA" id="ARBA00001974"/>
    </source>
</evidence>
<accession>A0A498HUL9</accession>
<comment type="subcellular location">
    <subcellularLocation>
        <location evidence="2">Mitochondrion</location>
    </subcellularLocation>
</comment>
<keyword evidence="12" id="KW-0496">Mitochondrion</keyword>
<dbReference type="PROSITE" id="PS51384">
    <property type="entry name" value="FAD_FR"/>
    <property type="match status" value="1"/>
</dbReference>
<organism evidence="18 19">
    <name type="scientific">Malus domestica</name>
    <name type="common">Apple</name>
    <name type="synonym">Pyrus malus</name>
    <dbReference type="NCBI Taxonomy" id="3750"/>
    <lineage>
        <taxon>Eukaryota</taxon>
        <taxon>Viridiplantae</taxon>
        <taxon>Streptophyta</taxon>
        <taxon>Embryophyta</taxon>
        <taxon>Tracheophyta</taxon>
        <taxon>Spermatophyta</taxon>
        <taxon>Magnoliopsida</taxon>
        <taxon>eudicotyledons</taxon>
        <taxon>Gunneridae</taxon>
        <taxon>Pentapetalae</taxon>
        <taxon>rosids</taxon>
        <taxon>fabids</taxon>
        <taxon>Rosales</taxon>
        <taxon>Rosaceae</taxon>
        <taxon>Amygdaloideae</taxon>
        <taxon>Maleae</taxon>
        <taxon>Malus</taxon>
    </lineage>
</organism>
<keyword evidence="10" id="KW-0560">Oxidoreductase</keyword>
<evidence type="ECO:0000256" key="7">
    <source>
        <dbReference type="ARBA" id="ARBA00022771"/>
    </source>
</evidence>
<dbReference type="EC" id="1.6.2.2" evidence="4"/>
<dbReference type="Gene3D" id="3.40.50.80">
    <property type="entry name" value="Nucleotide-binding domain of ferredoxin-NADP reductase (FNR) module"/>
    <property type="match status" value="1"/>
</dbReference>
<dbReference type="GO" id="GO:0005739">
    <property type="term" value="C:mitochondrion"/>
    <property type="evidence" value="ECO:0007669"/>
    <property type="project" value="UniProtKB-SubCell"/>
</dbReference>
<feature type="binding site" evidence="13">
    <location>
        <position position="197"/>
    </location>
    <ligand>
        <name>FAD</name>
        <dbReference type="ChEBI" id="CHEBI:57692"/>
    </ligand>
</feature>
<reference evidence="18 19" key="1">
    <citation type="submission" date="2018-10" db="EMBL/GenBank/DDBJ databases">
        <title>A high-quality apple genome assembly.</title>
        <authorList>
            <person name="Hu J."/>
        </authorList>
    </citation>
    <scope>NUCLEOTIDE SEQUENCE [LARGE SCALE GENOMIC DNA]</scope>
    <source>
        <strain evidence="19">cv. HFTH1</strain>
        <tissue evidence="18">Young leaf</tissue>
    </source>
</reference>
<feature type="binding site" evidence="13">
    <location>
        <position position="155"/>
    </location>
    <ligand>
        <name>FAD</name>
        <dbReference type="ChEBI" id="CHEBI:57692"/>
    </ligand>
</feature>
<feature type="binding site" evidence="13">
    <location>
        <position position="148"/>
    </location>
    <ligand>
        <name>FAD</name>
        <dbReference type="ChEBI" id="CHEBI:57692"/>
    </ligand>
</feature>
<dbReference type="AlphaFoldDB" id="A0A498HUL9"/>
<dbReference type="InterPro" id="IPR017927">
    <property type="entry name" value="FAD-bd_FR_type"/>
</dbReference>
<dbReference type="InterPro" id="IPR036855">
    <property type="entry name" value="Znf_CCCH_sf"/>
</dbReference>
<gene>
    <name evidence="18" type="ORF">DVH24_029191</name>
</gene>
<dbReference type="PANTHER" id="PTHR19370:SF171">
    <property type="entry name" value="NADH-CYTOCHROME B5 REDUCTASE 2"/>
    <property type="match status" value="1"/>
</dbReference>
<feature type="region of interest" description="Disordered" evidence="15">
    <location>
        <begin position="526"/>
        <end position="586"/>
    </location>
</feature>
<evidence type="ECO:0000256" key="9">
    <source>
        <dbReference type="ARBA" id="ARBA00022833"/>
    </source>
</evidence>
<keyword evidence="11" id="KW-0520">NAD</keyword>
<evidence type="ECO:0000256" key="4">
    <source>
        <dbReference type="ARBA" id="ARBA00012011"/>
    </source>
</evidence>
<evidence type="ECO:0000256" key="13">
    <source>
        <dbReference type="PIRSR" id="PIRSR601834-1"/>
    </source>
</evidence>
<dbReference type="InterPro" id="IPR001433">
    <property type="entry name" value="OxRdtase_FAD/NAD-bd"/>
</dbReference>
<feature type="binding site" evidence="13">
    <location>
        <position position="146"/>
    </location>
    <ligand>
        <name>FAD</name>
        <dbReference type="ChEBI" id="CHEBI:57692"/>
    </ligand>
</feature>
<feature type="zinc finger region" description="C3H1-type" evidence="14">
    <location>
        <begin position="377"/>
        <end position="404"/>
    </location>
</feature>
<feature type="zinc finger region" description="C3H1-type" evidence="14">
    <location>
        <begin position="333"/>
        <end position="359"/>
    </location>
</feature>
<feature type="binding site" evidence="13">
    <location>
        <position position="129"/>
    </location>
    <ligand>
        <name>FAD</name>
        <dbReference type="ChEBI" id="CHEBI:57692"/>
    </ligand>
</feature>
<comment type="similarity">
    <text evidence="3">Belongs to the flavoprotein pyridine nucleotide cytochrome reductase family.</text>
</comment>
<keyword evidence="19" id="KW-1185">Reference proteome</keyword>
<keyword evidence="5 13" id="KW-0285">Flavoprotein</keyword>
<evidence type="ECO:0000259" key="17">
    <source>
        <dbReference type="PROSITE" id="PS51384"/>
    </source>
</evidence>
<dbReference type="Pfam" id="PF00175">
    <property type="entry name" value="NAD_binding_1"/>
    <property type="match status" value="1"/>
</dbReference>
<dbReference type="STRING" id="3750.A0A498HUL9"/>
<dbReference type="PROSITE" id="PS50103">
    <property type="entry name" value="ZF_C3H1"/>
    <property type="match status" value="2"/>
</dbReference>
<dbReference type="InterPro" id="IPR017938">
    <property type="entry name" value="Riboflavin_synthase-like_b-brl"/>
</dbReference>
<dbReference type="PRINTS" id="PR00406">
    <property type="entry name" value="CYTB5RDTASE"/>
</dbReference>
<feature type="binding site" evidence="13">
    <location>
        <position position="131"/>
    </location>
    <ligand>
        <name>FAD</name>
        <dbReference type="ChEBI" id="CHEBI:57692"/>
    </ligand>
</feature>
<feature type="binding site" evidence="13">
    <location>
        <position position="130"/>
    </location>
    <ligand>
        <name>FAD</name>
        <dbReference type="ChEBI" id="CHEBI:57692"/>
    </ligand>
</feature>
<keyword evidence="6 14" id="KW-0479">Metal-binding</keyword>
<evidence type="ECO:0000256" key="5">
    <source>
        <dbReference type="ARBA" id="ARBA00022630"/>
    </source>
</evidence>
<dbReference type="GO" id="GO:0090524">
    <property type="term" value="F:cytochrome-b5 reductase activity, acting on NADH"/>
    <property type="evidence" value="ECO:0007669"/>
    <property type="project" value="UniProtKB-EC"/>
</dbReference>
<dbReference type="EMBL" id="RDQH01000341">
    <property type="protein sequence ID" value="RXH74470.1"/>
    <property type="molecule type" value="Genomic_DNA"/>
</dbReference>
<keyword evidence="7 14" id="KW-0863">Zinc-finger</keyword>
<name>A0A498HUL9_MALDO</name>
<keyword evidence="9 14" id="KW-0862">Zinc</keyword>
<dbReference type="FunFam" id="3.40.50.80:FF:000009">
    <property type="entry name" value="NADH-cytochrome b5 reductase"/>
    <property type="match status" value="1"/>
</dbReference>
<dbReference type="InterPro" id="IPR000571">
    <property type="entry name" value="Znf_CCCH"/>
</dbReference>
<dbReference type="Pfam" id="PF00970">
    <property type="entry name" value="FAD_binding_6"/>
    <property type="match status" value="1"/>
</dbReference>
<evidence type="ECO:0000256" key="12">
    <source>
        <dbReference type="ARBA" id="ARBA00023128"/>
    </source>
</evidence>
<feature type="domain" description="FAD-binding FR-type" evidence="17">
    <location>
        <begin position="72"/>
        <end position="180"/>
    </location>
</feature>
<dbReference type="SUPFAM" id="SSF63380">
    <property type="entry name" value="Riboflavin synthase domain-like"/>
    <property type="match status" value="1"/>
</dbReference>
<evidence type="ECO:0000256" key="10">
    <source>
        <dbReference type="ARBA" id="ARBA00023002"/>
    </source>
</evidence>
<comment type="caution">
    <text evidence="18">The sequence shown here is derived from an EMBL/GenBank/DDBJ whole genome shotgun (WGS) entry which is preliminary data.</text>
</comment>
<protein>
    <recommendedName>
        <fullName evidence="4">cytochrome-b5 reductase</fullName>
        <ecNumber evidence="4">1.6.2.2</ecNumber>
    </recommendedName>
</protein>
<evidence type="ECO:0000313" key="19">
    <source>
        <dbReference type="Proteomes" id="UP000290289"/>
    </source>
</evidence>
<evidence type="ECO:0000256" key="2">
    <source>
        <dbReference type="ARBA" id="ARBA00004173"/>
    </source>
</evidence>
<dbReference type="Pfam" id="PF14608">
    <property type="entry name" value="zf-CCCH_2"/>
    <property type="match status" value="1"/>
</dbReference>
<evidence type="ECO:0000256" key="8">
    <source>
        <dbReference type="ARBA" id="ARBA00022827"/>
    </source>
</evidence>
<dbReference type="Gene3D" id="4.10.1000.10">
    <property type="entry name" value="Zinc finger, CCCH-type"/>
    <property type="match status" value="2"/>
</dbReference>
<dbReference type="Gene3D" id="2.40.30.10">
    <property type="entry name" value="Translation factors"/>
    <property type="match status" value="1"/>
</dbReference>
<dbReference type="SMART" id="SM00356">
    <property type="entry name" value="ZnF_C3H1"/>
    <property type="match status" value="2"/>
</dbReference>
<dbReference type="SUPFAM" id="SSF90229">
    <property type="entry name" value="CCCH zinc finger"/>
    <property type="match status" value="1"/>
</dbReference>
<feature type="region of interest" description="Disordered" evidence="15">
    <location>
        <begin position="825"/>
        <end position="853"/>
    </location>
</feature>
<proteinExistence type="inferred from homology"/>
<evidence type="ECO:0000259" key="16">
    <source>
        <dbReference type="PROSITE" id="PS50103"/>
    </source>
</evidence>
<sequence length="866" mass="96221">MATFFQRLSKAAPIAFSSSFRGQSKSSFRIPFGAVAAVSGGISYLWYYSSPDLAYLDEDKEQAGPKVALNPDKWIEFKLQDTARVSHNTQLFRFTFDPTVKLGLDVASCLITRAPLGQDAEGKPKYVIRPYTPISDPDSKGYFDLLIKVYPEGKMSQHFASLKPGDVVEVKGPIEKLRYTPNMKKHIGMIAGGSGITPMLQVIEAILKNPDDTTQVSLLYANVSPDDILLKQKLDILAASHPNLKVFYTVDNPTKSWKGGKGYISKDIAVKGLPAPGEDTLVLVCGPPGMMKHISGDKAKDWSQGEVTGILKELGYTEEMGIDCEFRHSKIARLNPKECWYWLAGNCLNPTCAFRHPPLDGHGGTPSESSPPSVTSNKTSVPCYFYSNGFCSKGDKCSFLHDTDSNASNGKSSKTASACNEALALTSENEAAAGNGALARISESKAPAGNEELARTSENKAPAGNEALALNSETKASVGNDTMSAPRITHLNPSETASKAIVGTRFQHKENLSYFEQRVQRDVPQKSVYTQISTSGDEEAGEIRSDSLPEDSSIRTKSHSWTDQSSEDEDDDLVPEERWESSPGFDVLVDGKSDNLGCDDDQEYFPTLHGEHRELNNRFLGYDFENPDEYVPEYPDARLLHDRDMYNDCLDTRIIFGNQGPNPVYTKERMSDSMFSSKRKHMPRELFDGDEDFLDLRDRLRRRRVTDGRSITGLSRRHESLGLFGRPQRHGLGRRLHGRLASVMGNNTYESLRGNGAFSNGGIQRGSLRHAQEFRYKKHHKERRPAKQQFPWSEISKKPFPREKRCAGQPTTFTGPKSLAQIREEKRKAEENGGSIGVPKRARRTVDFQGPKPLKEILKEKGKIPD</sequence>
<comment type="cofactor">
    <cofactor evidence="1 13">
        <name>FAD</name>
        <dbReference type="ChEBI" id="CHEBI:57692"/>
    </cofactor>
</comment>
<evidence type="ECO:0000256" key="6">
    <source>
        <dbReference type="ARBA" id="ARBA00022723"/>
    </source>
</evidence>
<dbReference type="InterPro" id="IPR008333">
    <property type="entry name" value="Cbr1-like_FAD-bd_dom"/>
</dbReference>
<dbReference type="GO" id="GO:0008270">
    <property type="term" value="F:zinc ion binding"/>
    <property type="evidence" value="ECO:0007669"/>
    <property type="project" value="UniProtKB-KW"/>
</dbReference>
<evidence type="ECO:0000313" key="18">
    <source>
        <dbReference type="EMBL" id="RXH74470.1"/>
    </source>
</evidence>